<reference evidence="2 3" key="2">
    <citation type="journal article" date="2022" name="Mar. Drugs">
        <title>Bioassay-Guided Fractionation Leads to the Detection of Cholic Acid Generated by the Rare Thalassomonas sp.</title>
        <authorList>
            <person name="Pheiffer F."/>
            <person name="Schneider Y.K."/>
            <person name="Hansen E.H."/>
            <person name="Andersen J.H."/>
            <person name="Isaksson J."/>
            <person name="Busche T."/>
            <person name="R C."/>
            <person name="Kalinowski J."/>
            <person name="Zyl L.V."/>
            <person name="Trindade M."/>
        </authorList>
    </citation>
    <scope>NUCLEOTIDE SEQUENCE [LARGE SCALE GENOMIC DNA]</scope>
    <source>
        <strain evidence="2 3">A5K-106</strain>
    </source>
</reference>
<feature type="domain" description="CASTOR ACT" evidence="1">
    <location>
        <begin position="58"/>
        <end position="119"/>
    </location>
</feature>
<dbReference type="EMBL" id="CP059735">
    <property type="protein sequence ID" value="WDD96975.1"/>
    <property type="molecule type" value="Genomic_DNA"/>
</dbReference>
<dbReference type="RefSeq" id="WP_044831607.1">
    <property type="nucleotide sequence ID" value="NZ_CP059735.1"/>
</dbReference>
<sequence>MSKLTLRLMDETFAIHSLPANSEIPEQVFAAKIFFIAKTFEEVSIVLPQHVQLASDDVEKDWRALEVVGPLDFTLTGILSNISAVLAKEKISIFAISTFDTDYILVKNNTVKAATSALQANNYLISAPNL</sequence>
<keyword evidence="3" id="KW-1185">Reference proteome</keyword>
<dbReference type="SUPFAM" id="SSF55021">
    <property type="entry name" value="ACT-like"/>
    <property type="match status" value="2"/>
</dbReference>
<organism evidence="2 3">
    <name type="scientific">Thalassomonas actiniarum</name>
    <dbReference type="NCBI Taxonomy" id="485447"/>
    <lineage>
        <taxon>Bacteria</taxon>
        <taxon>Pseudomonadati</taxon>
        <taxon>Pseudomonadota</taxon>
        <taxon>Gammaproteobacteria</taxon>
        <taxon>Alteromonadales</taxon>
        <taxon>Colwelliaceae</taxon>
        <taxon>Thalassomonas</taxon>
    </lineage>
</organism>
<name>A0AAE9YJN9_9GAMM</name>
<dbReference type="PIRSF" id="PIRSF008459">
    <property type="entry name" value="UCP008459"/>
    <property type="match status" value="1"/>
</dbReference>
<dbReference type="PANTHER" id="PTHR31131:SF6">
    <property type="entry name" value="CASTOR ACT DOMAIN-CONTAINING PROTEIN"/>
    <property type="match status" value="1"/>
</dbReference>
<gene>
    <name evidence="2" type="ORF">SG35_016610</name>
</gene>
<protein>
    <submittedName>
        <fullName evidence="2">ACT domain-containing protein</fullName>
    </submittedName>
</protein>
<dbReference type="InterPro" id="IPR045865">
    <property type="entry name" value="ACT-like_dom_sf"/>
</dbReference>
<dbReference type="KEGG" id="tact:SG35_016610"/>
<dbReference type="InterPro" id="IPR016540">
    <property type="entry name" value="UCP008459"/>
</dbReference>
<dbReference type="Gene3D" id="3.30.2130.10">
    <property type="entry name" value="VC0802-like"/>
    <property type="match status" value="1"/>
</dbReference>
<dbReference type="InterPro" id="IPR027795">
    <property type="entry name" value="CASTOR_ACT_dom"/>
</dbReference>
<accession>A0AAE9YJN9</accession>
<dbReference type="PANTHER" id="PTHR31131">
    <property type="entry name" value="CHROMOSOME 1, WHOLE GENOME SHOTGUN SEQUENCE"/>
    <property type="match status" value="1"/>
</dbReference>
<evidence type="ECO:0000313" key="3">
    <source>
        <dbReference type="Proteomes" id="UP000032568"/>
    </source>
</evidence>
<dbReference type="InterPro" id="IPR051719">
    <property type="entry name" value="CASTOR_mTORC1"/>
</dbReference>
<dbReference type="Pfam" id="PF13840">
    <property type="entry name" value="ACT_7"/>
    <property type="match status" value="1"/>
</dbReference>
<dbReference type="AlphaFoldDB" id="A0AAE9YJN9"/>
<dbReference type="Proteomes" id="UP000032568">
    <property type="component" value="Chromosome"/>
</dbReference>
<proteinExistence type="predicted"/>
<reference evidence="2 3" key="1">
    <citation type="journal article" date="2015" name="Genome Announc.">
        <title>Draft Genome Sequences of Marine Isolates of Thalassomonas viridans and Thalassomonas actiniarum.</title>
        <authorList>
            <person name="Olonade I."/>
            <person name="van Zyl L.J."/>
            <person name="Trindade M."/>
        </authorList>
    </citation>
    <scope>NUCLEOTIDE SEQUENCE [LARGE SCALE GENOMIC DNA]</scope>
    <source>
        <strain evidence="2 3">A5K-106</strain>
    </source>
</reference>
<evidence type="ECO:0000259" key="1">
    <source>
        <dbReference type="Pfam" id="PF13840"/>
    </source>
</evidence>
<evidence type="ECO:0000313" key="2">
    <source>
        <dbReference type="EMBL" id="WDD96975.1"/>
    </source>
</evidence>